<accession>A0ABR4C268</accession>
<feature type="region of interest" description="Disordered" evidence="1">
    <location>
        <begin position="116"/>
        <end position="148"/>
    </location>
</feature>
<sequence>MAGFQEFDLTNTFTIRRLAHGIALYLSGNRRSSNNEVIRSFNDAERTEFARIMGQMEVDARFNGLIRELLAVRDQGDKVLILSAEEILNYLEHGQTEQTRRQALSEDEQYALKIQQEENEKAGDRNERVSDDDTQKHPTARMPDFDDDLEVAWDPTTMKRDSAPSWVRKPSYYKIVIPLRKKAVNAFGGHDAAPSMVFNWLEDHDEPSWESSTTLYPLNQWRGQILRKYLGNKQATKGNYLVSERELVLDLIKRQLLDPEKLQDKIKWKRLANEYNSRMRGVIQPKGSQLVQDGAKKNAKTDCDRAAPWRSASALKVIAAKATWKNLVEPILRAARERREQYLEDFELPEDHKSDESRDDMEAPNPGKAPKTQVESAATVQARRDARKAEAVAAKKRKRDMVAEESSSGDDDEEEEDVQLPHKRGRHDGRGPKSIGGPAYKGG</sequence>
<evidence type="ECO:0000313" key="2">
    <source>
        <dbReference type="EMBL" id="KAL2063997.1"/>
    </source>
</evidence>
<feature type="compositionally biased region" description="Basic and acidic residues" evidence="1">
    <location>
        <begin position="116"/>
        <end position="136"/>
    </location>
</feature>
<evidence type="ECO:0000256" key="1">
    <source>
        <dbReference type="SAM" id="MobiDB-lite"/>
    </source>
</evidence>
<protein>
    <submittedName>
        <fullName evidence="2">Uncharacterized protein</fullName>
    </submittedName>
</protein>
<feature type="region of interest" description="Disordered" evidence="1">
    <location>
        <begin position="345"/>
        <end position="443"/>
    </location>
</feature>
<reference evidence="2 3" key="1">
    <citation type="journal article" date="2024" name="Commun. Biol.">
        <title>Comparative genomic analysis of thermophilic fungi reveals convergent evolutionary adaptations and gene losses.</title>
        <authorList>
            <person name="Steindorff A.S."/>
            <person name="Aguilar-Pontes M.V."/>
            <person name="Robinson A.J."/>
            <person name="Andreopoulos B."/>
            <person name="LaButti K."/>
            <person name="Kuo A."/>
            <person name="Mondo S."/>
            <person name="Riley R."/>
            <person name="Otillar R."/>
            <person name="Haridas S."/>
            <person name="Lipzen A."/>
            <person name="Grimwood J."/>
            <person name="Schmutz J."/>
            <person name="Clum A."/>
            <person name="Reid I.D."/>
            <person name="Moisan M.C."/>
            <person name="Butler G."/>
            <person name="Nguyen T.T.M."/>
            <person name="Dewar K."/>
            <person name="Conant G."/>
            <person name="Drula E."/>
            <person name="Henrissat B."/>
            <person name="Hansel C."/>
            <person name="Singer S."/>
            <person name="Hutchinson M.I."/>
            <person name="de Vries R.P."/>
            <person name="Natvig D.O."/>
            <person name="Powell A.J."/>
            <person name="Tsang A."/>
            <person name="Grigoriev I.V."/>
        </authorList>
    </citation>
    <scope>NUCLEOTIDE SEQUENCE [LARGE SCALE GENOMIC DNA]</scope>
    <source>
        <strain evidence="2 3">CBS 494.80</strain>
    </source>
</reference>
<keyword evidence="3" id="KW-1185">Reference proteome</keyword>
<feature type="compositionally biased region" description="Acidic residues" evidence="1">
    <location>
        <begin position="407"/>
        <end position="418"/>
    </location>
</feature>
<comment type="caution">
    <text evidence="2">The sequence shown here is derived from an EMBL/GenBank/DDBJ whole genome shotgun (WGS) entry which is preliminary data.</text>
</comment>
<proteinExistence type="predicted"/>
<gene>
    <name evidence="2" type="ORF">VTL71DRAFT_4491</name>
</gene>
<evidence type="ECO:0000313" key="3">
    <source>
        <dbReference type="Proteomes" id="UP001595075"/>
    </source>
</evidence>
<organism evidence="2 3">
    <name type="scientific">Oculimacula yallundae</name>
    <dbReference type="NCBI Taxonomy" id="86028"/>
    <lineage>
        <taxon>Eukaryota</taxon>
        <taxon>Fungi</taxon>
        <taxon>Dikarya</taxon>
        <taxon>Ascomycota</taxon>
        <taxon>Pezizomycotina</taxon>
        <taxon>Leotiomycetes</taxon>
        <taxon>Helotiales</taxon>
        <taxon>Ploettnerulaceae</taxon>
        <taxon>Oculimacula</taxon>
    </lineage>
</organism>
<dbReference type="Proteomes" id="UP001595075">
    <property type="component" value="Unassembled WGS sequence"/>
</dbReference>
<name>A0ABR4C268_9HELO</name>
<dbReference type="EMBL" id="JAZHXI010000014">
    <property type="protein sequence ID" value="KAL2063997.1"/>
    <property type="molecule type" value="Genomic_DNA"/>
</dbReference>